<dbReference type="HOGENOM" id="CLU_708003_0_0_1"/>
<reference evidence="1 2" key="1">
    <citation type="journal article" date="2009" name="Genome Res.">
        <title>Comparative genomics of protoploid Saccharomycetaceae.</title>
        <authorList>
            <consortium name="The Genolevures Consortium"/>
            <person name="Souciet J.-L."/>
            <person name="Dujon B."/>
            <person name="Gaillardin C."/>
            <person name="Johnston M."/>
            <person name="Baret P.V."/>
            <person name="Cliften P."/>
            <person name="Sherman D.J."/>
            <person name="Weissenbach J."/>
            <person name="Westhof E."/>
            <person name="Wincker P."/>
            <person name="Jubin C."/>
            <person name="Poulain J."/>
            <person name="Barbe V."/>
            <person name="Segurens B."/>
            <person name="Artiguenave F."/>
            <person name="Anthouard V."/>
            <person name="Vacherie B."/>
            <person name="Val M.-E."/>
            <person name="Fulton R.S."/>
            <person name="Minx P."/>
            <person name="Wilson R."/>
            <person name="Durrens P."/>
            <person name="Jean G."/>
            <person name="Marck C."/>
            <person name="Martin T."/>
            <person name="Nikolski M."/>
            <person name="Rolland T."/>
            <person name="Seret M.-L."/>
            <person name="Casaregola S."/>
            <person name="Despons L."/>
            <person name="Fairhead C."/>
            <person name="Fischer G."/>
            <person name="Lafontaine I."/>
            <person name="Leh V."/>
            <person name="Lemaire M."/>
            <person name="de Montigny J."/>
            <person name="Neuveglise C."/>
            <person name="Thierry A."/>
            <person name="Blanc-Lenfle I."/>
            <person name="Bleykasten C."/>
            <person name="Diffels J."/>
            <person name="Fritsch E."/>
            <person name="Frangeul L."/>
            <person name="Goeffon A."/>
            <person name="Jauniaux N."/>
            <person name="Kachouri-Lafond R."/>
            <person name="Payen C."/>
            <person name="Potier S."/>
            <person name="Pribylova L."/>
            <person name="Ozanne C."/>
            <person name="Richard G.-F."/>
            <person name="Sacerdot C."/>
            <person name="Straub M.-L."/>
            <person name="Talla E."/>
        </authorList>
    </citation>
    <scope>NUCLEOTIDE SEQUENCE [LARGE SCALE GENOMIC DNA]</scope>
    <source>
        <strain evidence="2">ATCC 56472 / CBS 6340 / NRRL Y-8284</strain>
    </source>
</reference>
<name>C5DCY0_LACTC</name>
<dbReference type="OrthoDB" id="4036588at2759"/>
<dbReference type="EMBL" id="CU928166">
    <property type="protein sequence ID" value="CAR21641.1"/>
    <property type="molecule type" value="Genomic_DNA"/>
</dbReference>
<evidence type="ECO:0000313" key="1">
    <source>
        <dbReference type="EMBL" id="CAR21641.1"/>
    </source>
</evidence>
<dbReference type="KEGG" id="lth:KLTH0B06710g"/>
<sequence>MRGTFKEDPEAHELRNPKTHYRNKASWELAQMATGLSIPKWMSSGLIICMFIAAHDVYYERAPARSWHRQQLYNVLLSSFAMLFESPYQKIKRTIKLQMEQLCREVLEGNPGMQIEQWDLVAQRLNDFLHAEGHWPVTNPLFDGHMCHSLFRKLVVHPVNKKLLATRVQRATVDAREGELSTRTSAASEPAKDTIACYESGMREWWARNAKPEKQEGIDVACRKLPKEVVWSKVGWQFSVAMAALVQTRAFIPISFLSFIGLGTVYSIDTIFRLTPVVLSNVFWGIILSPALRDTDVNARDLMELWATIVAVEPRGDTSEWDRVASHMNKYLVTASAAGRAAQFYDGENCMQRFKKWYSASLLPKEGQVDARFEDLQPYIEAAMDAASED</sequence>
<dbReference type="OMA" id="WEVVVAN"/>
<proteinExistence type="predicted"/>
<accession>C5DCY0</accession>
<protein>
    <submittedName>
        <fullName evidence="1">KLTH0B06710p</fullName>
    </submittedName>
</protein>
<gene>
    <name evidence="1" type="ordered locus">KLTH0B06710g</name>
</gene>
<dbReference type="InParanoid" id="C5DCY0"/>
<keyword evidence="2" id="KW-1185">Reference proteome</keyword>
<dbReference type="InterPro" id="IPR001142">
    <property type="entry name" value="DUP/COS"/>
</dbReference>
<dbReference type="Pfam" id="PF00674">
    <property type="entry name" value="DUP"/>
    <property type="match status" value="2"/>
</dbReference>
<organism evidence="1 2">
    <name type="scientific">Lachancea thermotolerans (strain ATCC 56472 / CBS 6340 / NRRL Y-8284)</name>
    <name type="common">Yeast</name>
    <name type="synonym">Kluyveromyces thermotolerans</name>
    <dbReference type="NCBI Taxonomy" id="559295"/>
    <lineage>
        <taxon>Eukaryota</taxon>
        <taxon>Fungi</taxon>
        <taxon>Dikarya</taxon>
        <taxon>Ascomycota</taxon>
        <taxon>Saccharomycotina</taxon>
        <taxon>Saccharomycetes</taxon>
        <taxon>Saccharomycetales</taxon>
        <taxon>Saccharomycetaceae</taxon>
        <taxon>Lachancea</taxon>
    </lineage>
</organism>
<dbReference type="Proteomes" id="UP000002036">
    <property type="component" value="Chromosome B"/>
</dbReference>
<evidence type="ECO:0000313" key="2">
    <source>
        <dbReference type="Proteomes" id="UP000002036"/>
    </source>
</evidence>
<dbReference type="AlphaFoldDB" id="C5DCY0"/>
<dbReference type="RefSeq" id="XP_002552079.1">
    <property type="nucleotide sequence ID" value="XM_002552033.1"/>
</dbReference>
<dbReference type="GeneID" id="8290918"/>